<organism evidence="1 2">
    <name type="scientific">Limosilactobacillus ingluviei DSM 15946</name>
    <dbReference type="NCBI Taxonomy" id="1423760"/>
    <lineage>
        <taxon>Bacteria</taxon>
        <taxon>Bacillati</taxon>
        <taxon>Bacillota</taxon>
        <taxon>Bacilli</taxon>
        <taxon>Lactobacillales</taxon>
        <taxon>Lactobacillaceae</taxon>
        <taxon>Limosilactobacillus</taxon>
    </lineage>
</organism>
<name>A0A0R1UB82_9LACO</name>
<dbReference type="PATRIC" id="fig|1423760.3.peg.1310"/>
<comment type="caution">
    <text evidence="1">The sequence shown here is derived from an EMBL/GenBank/DDBJ whole genome shotgun (WGS) entry which is preliminary data.</text>
</comment>
<dbReference type="InterPro" id="IPR010360">
    <property type="entry name" value="DUF956"/>
</dbReference>
<dbReference type="RefSeq" id="WP_019206624.1">
    <property type="nucleotide sequence ID" value="NZ_AZFK01000028.1"/>
</dbReference>
<dbReference type="Proteomes" id="UP000050816">
    <property type="component" value="Unassembled WGS sequence"/>
</dbReference>
<dbReference type="PIRSF" id="PIRSF021265">
    <property type="entry name" value="DUF956"/>
    <property type="match status" value="1"/>
</dbReference>
<dbReference type="Pfam" id="PF06115">
    <property type="entry name" value="DUF956"/>
    <property type="match status" value="1"/>
</dbReference>
<evidence type="ECO:0000313" key="1">
    <source>
        <dbReference type="EMBL" id="KRL90636.1"/>
    </source>
</evidence>
<accession>A0A0R1UB82</accession>
<gene>
    <name evidence="1" type="ORF">FC43_GL001240</name>
</gene>
<evidence type="ECO:0008006" key="3">
    <source>
        <dbReference type="Google" id="ProtNLM"/>
    </source>
</evidence>
<dbReference type="GeneID" id="82934352"/>
<dbReference type="AlphaFoldDB" id="A0A0R1UB82"/>
<reference evidence="1 2" key="1">
    <citation type="journal article" date="2015" name="Genome Announc.">
        <title>Expanding the biotechnology potential of lactobacilli through comparative genomics of 213 strains and associated genera.</title>
        <authorList>
            <person name="Sun Z."/>
            <person name="Harris H.M."/>
            <person name="McCann A."/>
            <person name="Guo C."/>
            <person name="Argimon S."/>
            <person name="Zhang W."/>
            <person name="Yang X."/>
            <person name="Jeffery I.B."/>
            <person name="Cooney J.C."/>
            <person name="Kagawa T.F."/>
            <person name="Liu W."/>
            <person name="Song Y."/>
            <person name="Salvetti E."/>
            <person name="Wrobel A."/>
            <person name="Rasinkangas P."/>
            <person name="Parkhill J."/>
            <person name="Rea M.C."/>
            <person name="O'Sullivan O."/>
            <person name="Ritari J."/>
            <person name="Douillard F.P."/>
            <person name="Paul Ross R."/>
            <person name="Yang R."/>
            <person name="Briner A.E."/>
            <person name="Felis G.E."/>
            <person name="de Vos W.M."/>
            <person name="Barrangou R."/>
            <person name="Klaenhammer T.R."/>
            <person name="Caufield P.W."/>
            <person name="Cui Y."/>
            <person name="Zhang H."/>
            <person name="O'Toole P.W."/>
        </authorList>
    </citation>
    <scope>NUCLEOTIDE SEQUENCE [LARGE SCALE GENOMIC DNA]</scope>
    <source>
        <strain evidence="1 2">DSM 15946</strain>
    </source>
</reference>
<protein>
    <recommendedName>
        <fullName evidence="3">DUF956 family protein</fullName>
    </recommendedName>
</protein>
<sequence>MVESLNKKAELIAKGTYFTTFSAYGQIMIGDEGFEFYEDRNVQNFVQIPWDEIDLVVASLLFGGKWIPRFKIQTKRNGSFIFAAREPKRVLKAMTNHIDPNHVVRALTFTQNLTRNLKTLWHRRQNK</sequence>
<evidence type="ECO:0000313" key="2">
    <source>
        <dbReference type="Proteomes" id="UP000050816"/>
    </source>
</evidence>
<proteinExistence type="predicted"/>
<dbReference type="EMBL" id="AZFK01000028">
    <property type="protein sequence ID" value="KRL90636.1"/>
    <property type="molecule type" value="Genomic_DNA"/>
</dbReference>